<keyword evidence="5" id="KW-1185">Reference proteome</keyword>
<dbReference type="EMBL" id="VLTN01000018">
    <property type="protein sequence ID" value="KAA0152960.1"/>
    <property type="molecule type" value="Genomic_DNA"/>
</dbReference>
<comment type="caution">
    <text evidence="4">The sequence shown here is derived from an EMBL/GenBank/DDBJ whole genome shotgun (WGS) entry which is preliminary data.</text>
</comment>
<dbReference type="Proteomes" id="UP000323011">
    <property type="component" value="Unassembled WGS sequence"/>
</dbReference>
<dbReference type="Gene3D" id="3.30.710.10">
    <property type="entry name" value="Potassium Channel Kv1.1, Chain A"/>
    <property type="match status" value="1"/>
</dbReference>
<feature type="compositionally biased region" description="Low complexity" evidence="2">
    <location>
        <begin position="1"/>
        <end position="18"/>
    </location>
</feature>
<feature type="region of interest" description="Disordered" evidence="2">
    <location>
        <begin position="293"/>
        <end position="320"/>
    </location>
</feature>
<dbReference type="PRINTS" id="PR01573">
    <property type="entry name" value="SUPERTUBBY"/>
</dbReference>
<dbReference type="SUPFAM" id="SSF54518">
    <property type="entry name" value="Tubby C-terminal domain-like"/>
    <property type="match status" value="1"/>
</dbReference>
<accession>A0A5A8CLH8</accession>
<dbReference type="PANTHER" id="PTHR16517:SF148">
    <property type="entry name" value="TUBBY C-TERMINAL DOMAIN-CONTAINING PROTEIN"/>
    <property type="match status" value="1"/>
</dbReference>
<comment type="similarity">
    <text evidence="1">Belongs to the TUB family.</text>
</comment>
<dbReference type="AlphaFoldDB" id="A0A5A8CLH8"/>
<protein>
    <recommendedName>
        <fullName evidence="3">Tubby C-terminal domain-containing protein</fullName>
    </recommendedName>
</protein>
<evidence type="ECO:0000313" key="5">
    <source>
        <dbReference type="Proteomes" id="UP000323011"/>
    </source>
</evidence>
<gene>
    <name evidence="4" type="ORF">FNF29_03483</name>
</gene>
<feature type="region of interest" description="Disordered" evidence="2">
    <location>
        <begin position="339"/>
        <end position="361"/>
    </location>
</feature>
<evidence type="ECO:0000259" key="3">
    <source>
        <dbReference type="Pfam" id="PF01167"/>
    </source>
</evidence>
<dbReference type="Gene3D" id="3.20.90.10">
    <property type="entry name" value="Tubby Protein, Chain A"/>
    <property type="match status" value="2"/>
</dbReference>
<dbReference type="InterPro" id="IPR000007">
    <property type="entry name" value="Tubby_C"/>
</dbReference>
<organism evidence="4 5">
    <name type="scientific">Cafeteria roenbergensis</name>
    <name type="common">Marine flagellate</name>
    <dbReference type="NCBI Taxonomy" id="33653"/>
    <lineage>
        <taxon>Eukaryota</taxon>
        <taxon>Sar</taxon>
        <taxon>Stramenopiles</taxon>
        <taxon>Bigyra</taxon>
        <taxon>Opalozoa</taxon>
        <taxon>Bicosoecida</taxon>
        <taxon>Cafeteriaceae</taxon>
        <taxon>Cafeteria</taxon>
    </lineage>
</organism>
<name>A0A5A8CLH8_CAFRO</name>
<sequence length="910" mass="95360">MSEPSGMASRGAAGASPAQRDGPEAATFRFELRTSKQAPPSSFDHEGAEAALDGIEMGEYSRKATVVLTLSQLRRSPYYASQLAGPWSGKRGVRLTLPTTQHLEAMQAVLSSMEDSRSVVVTEGTQLQVLSLAHKLQLSALQERCERYVALNLNEDTIIGALAIAEARGMRGLARCCYSWIKRSSDPNFAGSTADAIAREVERRVDEISGGAAAAGAAAVAGGGWGARRRGVGADDVSSAQAMGPAFDVDGISGKLQGRDGRISGLETLVELSRQEREAKRAFFLPVDLVDMPASPPPLPPQAAGGAGRRAGERGGGVDAFASGAGAGRALQGEGLAGEHAAGDAGDFLGDEDADEAGEAEEDGRVTMFAAADPTADPLGASQAAAAAKAAAAAAAADAEKAGIAHDSDDEGEPVSGSAAGGDGEAAAGAPGKAAGAAAAGAGEEAAAEAAAAPPAPEGPSAMDLAIAADEAVELGYVCPEPLSEGVIQAEDVARYRELKLRREQGRLARFLKVKKPRRAGYPGMNRCYIRRVRDGFGACRQREPEQEWRRVVRELLGEDKDSTRTEAEARVRRPAGAAAVIAASKGGRGVPMCGRGRRHYYELRRERDHSLIMAAVCVDESGSFVFTRRSDDVRPHGRHYIGAVRGDRLGTRFLIHDFGMSPGTGPGPARRLAEIVPSLAQRIVAEVHFDTNVMGTVPNSCSVVLHPTPANSQAEDLLPKELNMARQRSIANQSALAGAGILASATRFVSSVFEGGAAMLFSMDGDASPVRMPDAPDSTSRSMCIGVGRSKADAADAHSSIMADHVAETTGVRPAFAPRNVVKLASRQPDWNEDMEAWTMDFRSRATLASKKNFQLVPSGQRDDAEPDVIFLMGKRGKDLYSLDFARPLSPAAAFGIALTSFAQKWAVA</sequence>
<reference evidence="4 5" key="1">
    <citation type="submission" date="2019-07" db="EMBL/GenBank/DDBJ databases">
        <title>Genomes of Cafeteria roenbergensis.</title>
        <authorList>
            <person name="Fischer M.G."/>
            <person name="Hackl T."/>
            <person name="Roman M."/>
        </authorList>
    </citation>
    <scope>NUCLEOTIDE SEQUENCE [LARGE SCALE GENOMIC DNA]</scope>
    <source>
        <strain evidence="4 5">BVI</strain>
    </source>
</reference>
<evidence type="ECO:0000256" key="1">
    <source>
        <dbReference type="ARBA" id="ARBA00007129"/>
    </source>
</evidence>
<dbReference type="InterPro" id="IPR011333">
    <property type="entry name" value="SKP1/BTB/POZ_sf"/>
</dbReference>
<dbReference type="PANTHER" id="PTHR16517">
    <property type="entry name" value="TUBBY-RELATED"/>
    <property type="match status" value="1"/>
</dbReference>
<feature type="region of interest" description="Disordered" evidence="2">
    <location>
        <begin position="401"/>
        <end position="431"/>
    </location>
</feature>
<feature type="compositionally biased region" description="Acidic residues" evidence="2">
    <location>
        <begin position="349"/>
        <end position="361"/>
    </location>
</feature>
<dbReference type="InterPro" id="IPR025659">
    <property type="entry name" value="Tubby-like_C"/>
</dbReference>
<dbReference type="Pfam" id="PF01167">
    <property type="entry name" value="Tub"/>
    <property type="match status" value="1"/>
</dbReference>
<feature type="region of interest" description="Disordered" evidence="2">
    <location>
        <begin position="1"/>
        <end position="45"/>
    </location>
</feature>
<proteinExistence type="inferred from homology"/>
<feature type="compositionally biased region" description="Gly residues" evidence="2">
    <location>
        <begin position="305"/>
        <end position="318"/>
    </location>
</feature>
<feature type="domain" description="Tubby C-terminal" evidence="3">
    <location>
        <begin position="602"/>
        <end position="904"/>
    </location>
</feature>
<evidence type="ECO:0000256" key="2">
    <source>
        <dbReference type="SAM" id="MobiDB-lite"/>
    </source>
</evidence>
<evidence type="ECO:0000313" key="4">
    <source>
        <dbReference type="EMBL" id="KAA0152960.1"/>
    </source>
</evidence>